<sequence>MVVLELTPIQYVLSIISGILVGFSLGLIGGGGSILAIPLLLYFVGLYYSVPSSETGYVDHVAIGTTALAVGLNAYINSYMHFKRGNVRVGPGIVFTIPGIVGAFVGTELDKITPGQSLLFFFSILMIVVAYMMLRQKREGKIVSRTEDQQLNKGLNFSSLMSSVSLKKVIPAGFLVGFASGYFGIGGGFLVVPGLLFSTGMCMVKAVGTSLIAVGTFGVTSAISYSFSGYVYPVISVLYLVGGIIGGYAGASVASKMPRGLLRKIFAVIIVAVALYMMYNSIGGLFQLINHL</sequence>
<gene>
    <name evidence="1" type="ORF">TQ35_0007185</name>
</gene>
<dbReference type="Proteomes" id="UP000053480">
    <property type="component" value="Unassembled WGS sequence"/>
</dbReference>
<protein>
    <submittedName>
        <fullName evidence="1">Sulfite exporter TauE/SafE family protein</fullName>
    </submittedName>
</protein>
<dbReference type="EMBL" id="JZWS03000009">
    <property type="protein sequence ID" value="MEW9491964.1"/>
    <property type="molecule type" value="Genomic_DNA"/>
</dbReference>
<name>A0ACC6TQ00_9CREN</name>
<evidence type="ECO:0000313" key="2">
    <source>
        <dbReference type="Proteomes" id="UP000053480"/>
    </source>
</evidence>
<accession>A0ACC6TQ00</accession>
<proteinExistence type="predicted"/>
<comment type="caution">
    <text evidence="1">The sequence shown here is derived from an EMBL/GenBank/DDBJ whole genome shotgun (WGS) entry which is preliminary data.</text>
</comment>
<evidence type="ECO:0000313" key="1">
    <source>
        <dbReference type="EMBL" id="MEW9491964.1"/>
    </source>
</evidence>
<reference evidence="1" key="1">
    <citation type="submission" date="2024-07" db="EMBL/GenBank/DDBJ databases">
        <title>Metagenome and Metagenome-Assembled Genomes of Archaea from a hot spring from the geothermal field of Los Azufres, Mexico.</title>
        <authorList>
            <person name="Marin-Paredes R."/>
            <person name="Martinez-Romero E."/>
            <person name="Servin-Garciduenas L.E."/>
        </authorList>
    </citation>
    <scope>NUCLEOTIDE SEQUENCE</scope>
    <source>
        <strain evidence="1">AZ1-454</strain>
    </source>
</reference>
<organism evidence="1 2">
    <name type="scientific">Candidatus Aramenus sulfurataquae</name>
    <dbReference type="NCBI Taxonomy" id="1326980"/>
    <lineage>
        <taxon>Archaea</taxon>
        <taxon>Thermoproteota</taxon>
        <taxon>Thermoprotei</taxon>
        <taxon>Sulfolobales</taxon>
        <taxon>Sulfolobaceae</taxon>
        <taxon>Candidatus Aramenus</taxon>
    </lineage>
</organism>